<name>A0A1I0MZ19_9BACT</name>
<gene>
    <name evidence="5" type="ORF">SAMN05216290_0804</name>
</gene>
<dbReference type="Pfam" id="PF02311">
    <property type="entry name" value="AraC_binding"/>
    <property type="match status" value="1"/>
</dbReference>
<evidence type="ECO:0000259" key="4">
    <source>
        <dbReference type="PROSITE" id="PS01124"/>
    </source>
</evidence>
<dbReference type="InterPro" id="IPR018060">
    <property type="entry name" value="HTH_AraC"/>
</dbReference>
<evidence type="ECO:0000256" key="3">
    <source>
        <dbReference type="ARBA" id="ARBA00023163"/>
    </source>
</evidence>
<dbReference type="RefSeq" id="WP_090257111.1">
    <property type="nucleotide sequence ID" value="NZ_FOIR01000001.1"/>
</dbReference>
<dbReference type="AlphaFoldDB" id="A0A1I0MZ19"/>
<dbReference type="SUPFAM" id="SSF46689">
    <property type="entry name" value="Homeodomain-like"/>
    <property type="match status" value="1"/>
</dbReference>
<evidence type="ECO:0000313" key="5">
    <source>
        <dbReference type="EMBL" id="SEV93891.1"/>
    </source>
</evidence>
<dbReference type="Pfam" id="PF12833">
    <property type="entry name" value="HTH_18"/>
    <property type="match status" value="1"/>
</dbReference>
<dbReference type="InterPro" id="IPR014710">
    <property type="entry name" value="RmlC-like_jellyroll"/>
</dbReference>
<dbReference type="Gene3D" id="1.10.10.60">
    <property type="entry name" value="Homeodomain-like"/>
    <property type="match status" value="1"/>
</dbReference>
<dbReference type="PANTHER" id="PTHR43280:SF32">
    <property type="entry name" value="TRANSCRIPTIONAL REGULATORY PROTEIN"/>
    <property type="match status" value="1"/>
</dbReference>
<dbReference type="PANTHER" id="PTHR43280">
    <property type="entry name" value="ARAC-FAMILY TRANSCRIPTIONAL REGULATOR"/>
    <property type="match status" value="1"/>
</dbReference>
<evidence type="ECO:0000256" key="2">
    <source>
        <dbReference type="ARBA" id="ARBA00023125"/>
    </source>
</evidence>
<dbReference type="InterPro" id="IPR037923">
    <property type="entry name" value="HTH-like"/>
</dbReference>
<accession>A0A1I0MZ19</accession>
<dbReference type="InterPro" id="IPR009057">
    <property type="entry name" value="Homeodomain-like_sf"/>
</dbReference>
<dbReference type="Gene3D" id="2.60.120.10">
    <property type="entry name" value="Jelly Rolls"/>
    <property type="match status" value="1"/>
</dbReference>
<keyword evidence="1" id="KW-0805">Transcription regulation</keyword>
<dbReference type="EMBL" id="FOIR01000001">
    <property type="protein sequence ID" value="SEV93891.1"/>
    <property type="molecule type" value="Genomic_DNA"/>
</dbReference>
<dbReference type="SMART" id="SM00342">
    <property type="entry name" value="HTH_ARAC"/>
    <property type="match status" value="1"/>
</dbReference>
<dbReference type="OrthoDB" id="9793451at2"/>
<keyword evidence="3" id="KW-0804">Transcription</keyword>
<proteinExistence type="predicted"/>
<dbReference type="PROSITE" id="PS01124">
    <property type="entry name" value="HTH_ARAC_FAMILY_2"/>
    <property type="match status" value="1"/>
</dbReference>
<evidence type="ECO:0000313" key="6">
    <source>
        <dbReference type="Proteomes" id="UP000199437"/>
    </source>
</evidence>
<dbReference type="GeneID" id="99985542"/>
<organism evidence="5 6">
    <name type="scientific">Roseivirga pacifica</name>
    <dbReference type="NCBI Taxonomy" id="1267423"/>
    <lineage>
        <taxon>Bacteria</taxon>
        <taxon>Pseudomonadati</taxon>
        <taxon>Bacteroidota</taxon>
        <taxon>Cytophagia</taxon>
        <taxon>Cytophagales</taxon>
        <taxon>Roseivirgaceae</taxon>
        <taxon>Roseivirga</taxon>
    </lineage>
</organism>
<feature type="domain" description="HTH araC/xylS-type" evidence="4">
    <location>
        <begin position="172"/>
        <end position="273"/>
    </location>
</feature>
<reference evidence="6" key="1">
    <citation type="submission" date="2016-10" db="EMBL/GenBank/DDBJ databases">
        <authorList>
            <person name="Varghese N."/>
            <person name="Submissions S."/>
        </authorList>
    </citation>
    <scope>NUCLEOTIDE SEQUENCE [LARGE SCALE GENOMIC DNA]</scope>
    <source>
        <strain evidence="6">CGMCC 1.12402</strain>
    </source>
</reference>
<dbReference type="SUPFAM" id="SSF51215">
    <property type="entry name" value="Regulatory protein AraC"/>
    <property type="match status" value="1"/>
</dbReference>
<sequence>MNGEQSISVKDKSSQSDLLKIEPFKKHIRVTKPHKHKKYFEIVFLSGGTGKHSIDHQTFDIKPPILFFIRREQVHHWQLESEPEGYVLILKKEFFDQSNDAELSQLLSQIANLSCIALKEAKALEQLFKLLEGEFSQKSSFQKPIIEGLLKAIFAKVLTYPVNQPKGKTTNDTFQAYLEMLTATEDIKNQVAYYAEKLNTSPQNLSAICRKQTGQSASELLAEHIIKEAKRLLEYSSLSVASIGYQLDFKDPSHFIKFFKKHSQVTPKSYRQQLN</sequence>
<protein>
    <submittedName>
        <fullName evidence="5">Transcriptional regulator, AraC family</fullName>
    </submittedName>
</protein>
<keyword evidence="2" id="KW-0238">DNA-binding</keyword>
<dbReference type="Proteomes" id="UP000199437">
    <property type="component" value="Unassembled WGS sequence"/>
</dbReference>
<evidence type="ECO:0000256" key="1">
    <source>
        <dbReference type="ARBA" id="ARBA00023015"/>
    </source>
</evidence>
<keyword evidence="6" id="KW-1185">Reference proteome</keyword>
<dbReference type="GO" id="GO:0043565">
    <property type="term" value="F:sequence-specific DNA binding"/>
    <property type="evidence" value="ECO:0007669"/>
    <property type="project" value="InterPro"/>
</dbReference>
<dbReference type="STRING" id="1267423.SAMN05216290_0804"/>
<dbReference type="GO" id="GO:0003700">
    <property type="term" value="F:DNA-binding transcription factor activity"/>
    <property type="evidence" value="ECO:0007669"/>
    <property type="project" value="InterPro"/>
</dbReference>
<dbReference type="InterPro" id="IPR003313">
    <property type="entry name" value="AraC-bd"/>
</dbReference>